<dbReference type="InterPro" id="IPR002560">
    <property type="entry name" value="Transposase_DDE"/>
</dbReference>
<evidence type="ECO:0000259" key="3">
    <source>
        <dbReference type="Pfam" id="PF14690"/>
    </source>
</evidence>
<dbReference type="Pfam" id="PF01610">
    <property type="entry name" value="DDE_Tnp_ISL3"/>
    <property type="match status" value="1"/>
</dbReference>
<dbReference type="EMBL" id="CACRUX010000027">
    <property type="protein sequence ID" value="VYT88239.1"/>
    <property type="molecule type" value="Genomic_DNA"/>
</dbReference>
<dbReference type="Pfam" id="PF14690">
    <property type="entry name" value="Zn_ribbon_ISL3"/>
    <property type="match status" value="1"/>
</dbReference>
<feature type="domain" description="Transposase IS204/IS1001/IS1096/IS1165 zinc-finger" evidence="3">
    <location>
        <begin position="37"/>
        <end position="82"/>
    </location>
</feature>
<dbReference type="Pfam" id="PF13542">
    <property type="entry name" value="HTH_Tnp_ISL3"/>
    <property type="match status" value="1"/>
</dbReference>
<feature type="domain" description="Transposase IS204/IS1001/IS1096/IS1165 DDE" evidence="1">
    <location>
        <begin position="150"/>
        <end position="387"/>
    </location>
</feature>
<dbReference type="PANTHER" id="PTHR33498:SF1">
    <property type="entry name" value="TRANSPOSASE FOR INSERTION SEQUENCE ELEMENT IS1557"/>
    <property type="match status" value="1"/>
</dbReference>
<dbReference type="InterPro" id="IPR029261">
    <property type="entry name" value="Transposase_Znf"/>
</dbReference>
<sequence length="408" mass="48134">MSSLNYIGKMLGIKDSHIQNMRETSEEYVLHVMVPVKPHVCPNCHKETTRIKGYTHRTIRHTTTNEKPIRLIYRQRRYSCTCGRTFNEKTEFSTRYLRTTPRLREVVITELSEVKSLTAVAKHCHISVTQVIRIFKEINYSRPKTLPAVLSIDEFKGNAAGQKYQVILTDPTDHKILDILPKRDTVKLIQYFLQFPRHVRNNVKYITMDMSLQFRSVMKQCFPKAHIVADRFHLIRLVTFALERVRKAEQNTLTNASRTFKTNKRILTKHFKDLTDNEYAKLMDMFHYSSRLHRAYMLKYTFHTVLKFKRRRDILRSINEWLSLVFDSELSEFQSLLKTFSSWSDEIINALTLPYSNGFTEGCNNKIKVLKRCSFGIRNFHYFRNRILFINARKGHATVMSHVLPQSA</sequence>
<evidence type="ECO:0000313" key="4">
    <source>
        <dbReference type="EMBL" id="VYT88239.1"/>
    </source>
</evidence>
<reference evidence="4" key="1">
    <citation type="submission" date="2019-11" db="EMBL/GenBank/DDBJ databases">
        <authorList>
            <person name="Feng L."/>
        </authorList>
    </citation>
    <scope>NUCLEOTIDE SEQUENCE</scope>
    <source>
        <strain evidence="4">VrattiLFYP33</strain>
    </source>
</reference>
<dbReference type="InterPro" id="IPR047951">
    <property type="entry name" value="Transpos_ISL3"/>
</dbReference>
<dbReference type="PANTHER" id="PTHR33498">
    <property type="entry name" value="TRANSPOSASE FOR INSERTION SEQUENCE ELEMENT IS1557"/>
    <property type="match status" value="1"/>
</dbReference>
<feature type="domain" description="Transposase IS204/IS1001/IS1096/IS1165 helix-turn-helix" evidence="2">
    <location>
        <begin position="88"/>
        <end position="138"/>
    </location>
</feature>
<organism evidence="4">
    <name type="scientific">Veillonella ratti</name>
    <dbReference type="NCBI Taxonomy" id="103892"/>
    <lineage>
        <taxon>Bacteria</taxon>
        <taxon>Bacillati</taxon>
        <taxon>Bacillota</taxon>
        <taxon>Negativicutes</taxon>
        <taxon>Veillonellales</taxon>
        <taxon>Veillonellaceae</taxon>
        <taxon>Veillonella</taxon>
    </lineage>
</organism>
<proteinExistence type="predicted"/>
<name>A0A6N3A7R1_9FIRM</name>
<protein>
    <submittedName>
        <fullName evidence="4">Transposase</fullName>
    </submittedName>
</protein>
<accession>A0A6N3A7R1</accession>
<dbReference type="RefSeq" id="WP_156704347.1">
    <property type="nucleotide sequence ID" value="NZ_CACRUX010000027.1"/>
</dbReference>
<dbReference type="AlphaFoldDB" id="A0A6N3A7R1"/>
<evidence type="ECO:0000259" key="2">
    <source>
        <dbReference type="Pfam" id="PF13542"/>
    </source>
</evidence>
<gene>
    <name evidence="4" type="ORF">VRLFYP33_00693</name>
</gene>
<dbReference type="NCBIfam" id="NF033550">
    <property type="entry name" value="transpos_ISL3"/>
    <property type="match status" value="1"/>
</dbReference>
<dbReference type="InterPro" id="IPR032877">
    <property type="entry name" value="Transposase_HTH"/>
</dbReference>
<evidence type="ECO:0000259" key="1">
    <source>
        <dbReference type="Pfam" id="PF01610"/>
    </source>
</evidence>